<feature type="compositionally biased region" description="Polar residues" evidence="1">
    <location>
        <begin position="12"/>
        <end position="21"/>
    </location>
</feature>
<proteinExistence type="predicted"/>
<sequence length="261" mass="28981">MNITARRDTGNENHNNTNLKDAQSVLEAKKRALLRSIAERKQKAQNDRLKTEAKDSVLTAVEELVRLGFSFDSLSREPLLSKEFLKEAFEESGRTVSIMETNSSKVNTTFDHVNPVIEPVQVDTPAPLEAQLLPTAEPAFKRRSVNKSPVWLQDLVIDLTSSGDDDDTANSGEIDAPHQSHGGVLGPANNATAINIGSEVSRLTMRLKIEISRLRQRLKACQSASITENTLKVLLDKKEDMIQDIESLFLELEARKERPPG</sequence>
<feature type="compositionally biased region" description="Basic and acidic residues" evidence="1">
    <location>
        <begin position="1"/>
        <end position="11"/>
    </location>
</feature>
<evidence type="ECO:0000313" key="2">
    <source>
        <dbReference type="EMBL" id="SCU79451.1"/>
    </source>
</evidence>
<protein>
    <submittedName>
        <fullName evidence="2">LADA_0B00738g1_1</fullName>
    </submittedName>
</protein>
<reference evidence="3" key="1">
    <citation type="submission" date="2016-03" db="EMBL/GenBank/DDBJ databases">
        <authorList>
            <person name="Devillers H."/>
        </authorList>
    </citation>
    <scope>NUCLEOTIDE SEQUENCE [LARGE SCALE GENOMIC DNA]</scope>
</reference>
<evidence type="ECO:0000256" key="1">
    <source>
        <dbReference type="SAM" id="MobiDB-lite"/>
    </source>
</evidence>
<feature type="region of interest" description="Disordered" evidence="1">
    <location>
        <begin position="1"/>
        <end position="23"/>
    </location>
</feature>
<evidence type="ECO:0000313" key="3">
    <source>
        <dbReference type="Proteomes" id="UP000190274"/>
    </source>
</evidence>
<keyword evidence="3" id="KW-1185">Reference proteome</keyword>
<gene>
    <name evidence="2" type="ORF">LADA_0B00738G</name>
</gene>
<dbReference type="EMBL" id="LT598456">
    <property type="protein sequence ID" value="SCU79451.1"/>
    <property type="molecule type" value="Genomic_DNA"/>
</dbReference>
<name>A0A1G4IRJ0_9SACH</name>
<dbReference type="AlphaFoldDB" id="A0A1G4IRJ0"/>
<dbReference type="OrthoDB" id="4036408at2759"/>
<feature type="region of interest" description="Disordered" evidence="1">
    <location>
        <begin position="163"/>
        <end position="187"/>
    </location>
</feature>
<dbReference type="Proteomes" id="UP000190274">
    <property type="component" value="Chromosome B"/>
</dbReference>
<accession>A0A1G4IRJ0</accession>
<organism evidence="2 3">
    <name type="scientific">Lachancea dasiensis</name>
    <dbReference type="NCBI Taxonomy" id="1072105"/>
    <lineage>
        <taxon>Eukaryota</taxon>
        <taxon>Fungi</taxon>
        <taxon>Dikarya</taxon>
        <taxon>Ascomycota</taxon>
        <taxon>Saccharomycotina</taxon>
        <taxon>Saccharomycetes</taxon>
        <taxon>Saccharomycetales</taxon>
        <taxon>Saccharomycetaceae</taxon>
        <taxon>Lachancea</taxon>
    </lineage>
</organism>